<comment type="caution">
    <text evidence="1">The sequence shown here is derived from an EMBL/GenBank/DDBJ whole genome shotgun (WGS) entry which is preliminary data.</text>
</comment>
<sequence length="125" mass="13938">MAASIQYPDFTSSPTLTNPVRLPKVPADPPRQISKFTLKPIKISSLKALCNRRKLKEALFSFTNLFTEDQDPLQFVLDEAYSSLFELCASEKSIALGRQIHARLIKCSAVYDAVFLSTSNRLSGI</sequence>
<dbReference type="EMBL" id="JBAMMX010000005">
    <property type="protein sequence ID" value="KAK6940772.1"/>
    <property type="molecule type" value="Genomic_DNA"/>
</dbReference>
<gene>
    <name evidence="1" type="ORF">RJ641_030303</name>
</gene>
<keyword evidence="2" id="KW-1185">Reference proteome</keyword>
<dbReference type="Proteomes" id="UP001370490">
    <property type="component" value="Unassembled WGS sequence"/>
</dbReference>
<evidence type="ECO:0000313" key="1">
    <source>
        <dbReference type="EMBL" id="KAK6940772.1"/>
    </source>
</evidence>
<organism evidence="1 2">
    <name type="scientific">Dillenia turbinata</name>
    <dbReference type="NCBI Taxonomy" id="194707"/>
    <lineage>
        <taxon>Eukaryota</taxon>
        <taxon>Viridiplantae</taxon>
        <taxon>Streptophyta</taxon>
        <taxon>Embryophyta</taxon>
        <taxon>Tracheophyta</taxon>
        <taxon>Spermatophyta</taxon>
        <taxon>Magnoliopsida</taxon>
        <taxon>eudicotyledons</taxon>
        <taxon>Gunneridae</taxon>
        <taxon>Pentapetalae</taxon>
        <taxon>Dilleniales</taxon>
        <taxon>Dilleniaceae</taxon>
        <taxon>Dillenia</taxon>
    </lineage>
</organism>
<reference evidence="1 2" key="1">
    <citation type="submission" date="2023-12" db="EMBL/GenBank/DDBJ databases">
        <title>A high-quality genome assembly for Dillenia turbinata (Dilleniales).</title>
        <authorList>
            <person name="Chanderbali A."/>
        </authorList>
    </citation>
    <scope>NUCLEOTIDE SEQUENCE [LARGE SCALE GENOMIC DNA]</scope>
    <source>
        <strain evidence="1">LSX21</strain>
        <tissue evidence="1">Leaf</tissue>
    </source>
</reference>
<accession>A0AAN8ZKC1</accession>
<evidence type="ECO:0000313" key="2">
    <source>
        <dbReference type="Proteomes" id="UP001370490"/>
    </source>
</evidence>
<proteinExistence type="predicted"/>
<dbReference type="AlphaFoldDB" id="A0AAN8ZKC1"/>
<protein>
    <submittedName>
        <fullName evidence="1">Uncharacterized protein</fullName>
    </submittedName>
</protein>
<name>A0AAN8ZKC1_9MAGN</name>